<evidence type="ECO:0000313" key="3">
    <source>
        <dbReference type="Proteomes" id="UP000000639"/>
    </source>
</evidence>
<dbReference type="PROSITE" id="PS51671">
    <property type="entry name" value="ACT"/>
    <property type="match status" value="1"/>
</dbReference>
<accession>A1SRU8</accession>
<proteinExistence type="predicted"/>
<dbReference type="Proteomes" id="UP000000639">
    <property type="component" value="Chromosome"/>
</dbReference>
<name>A1SRU8_PSYIN</name>
<dbReference type="eggNOG" id="COG3978">
    <property type="taxonomic scope" value="Bacteria"/>
</dbReference>
<dbReference type="AlphaFoldDB" id="A1SRU8"/>
<evidence type="ECO:0000259" key="1">
    <source>
        <dbReference type="PROSITE" id="PS51671"/>
    </source>
</evidence>
<keyword evidence="3" id="KW-1185">Reference proteome</keyword>
<dbReference type="Pfam" id="PF13710">
    <property type="entry name" value="ACT_5"/>
    <property type="match status" value="1"/>
</dbReference>
<dbReference type="STRING" id="357804.Ping_0347"/>
<dbReference type="KEGG" id="pin:Ping_0347"/>
<dbReference type="NCBIfam" id="NF008362">
    <property type="entry name" value="PRK11152.1"/>
    <property type="match status" value="1"/>
</dbReference>
<dbReference type="InterPro" id="IPR002912">
    <property type="entry name" value="ACT_dom"/>
</dbReference>
<dbReference type="SUPFAM" id="SSF55021">
    <property type="entry name" value="ACT-like"/>
    <property type="match status" value="1"/>
</dbReference>
<sequence>MKYLMIIQGENSPELLERLLRVIRHRGFFVQKINAECTGNGKLLHITVTVSSDRPVSLLSKQIEKIFGITQVAVLGQAPPVKESA</sequence>
<dbReference type="EC" id="2.2.1.6" evidence="2"/>
<dbReference type="RefSeq" id="WP_011768772.1">
    <property type="nucleotide sequence ID" value="NC_008709.1"/>
</dbReference>
<dbReference type="InterPro" id="IPR045865">
    <property type="entry name" value="ACT-like_dom_sf"/>
</dbReference>
<gene>
    <name evidence="2" type="ordered locus">Ping_0347</name>
</gene>
<dbReference type="EMBL" id="CP000510">
    <property type="protein sequence ID" value="ABM02213.1"/>
    <property type="molecule type" value="Genomic_DNA"/>
</dbReference>
<evidence type="ECO:0000313" key="2">
    <source>
        <dbReference type="EMBL" id="ABM02213.1"/>
    </source>
</evidence>
<dbReference type="GO" id="GO:0003984">
    <property type="term" value="F:acetolactate synthase activity"/>
    <property type="evidence" value="ECO:0007669"/>
    <property type="project" value="UniProtKB-EC"/>
</dbReference>
<keyword evidence="2" id="KW-0808">Transferase</keyword>
<protein>
    <submittedName>
        <fullName evidence="2">Acetolactate synthase, small subunit</fullName>
        <ecNumber evidence="2">2.2.1.6</ecNumber>
    </submittedName>
</protein>
<dbReference type="OrthoDB" id="6198158at2"/>
<dbReference type="Gene3D" id="3.30.70.260">
    <property type="match status" value="1"/>
</dbReference>
<feature type="domain" description="ACT" evidence="1">
    <location>
        <begin position="4"/>
        <end position="77"/>
    </location>
</feature>
<reference evidence="2 3" key="1">
    <citation type="submission" date="2007-01" db="EMBL/GenBank/DDBJ databases">
        <title>Complete sequence of Psychromonas ingrahamii 37.</title>
        <authorList>
            <consortium name="US DOE Joint Genome Institute"/>
            <person name="Copeland A."/>
            <person name="Lucas S."/>
            <person name="Lapidus A."/>
            <person name="Barry K."/>
            <person name="Detter J.C."/>
            <person name="Glavina del Rio T."/>
            <person name="Hammon N."/>
            <person name="Israni S."/>
            <person name="Dalin E."/>
            <person name="Tice H."/>
            <person name="Pitluck S."/>
            <person name="Thompson L.S."/>
            <person name="Brettin T."/>
            <person name="Bruce D."/>
            <person name="Han C."/>
            <person name="Tapia R."/>
            <person name="Schmutz J."/>
            <person name="Larimer F."/>
            <person name="Land M."/>
            <person name="Hauser L."/>
            <person name="Kyrpides N."/>
            <person name="Ivanova N."/>
            <person name="Staley J."/>
            <person name="Richardson P."/>
        </authorList>
    </citation>
    <scope>NUCLEOTIDE SEQUENCE [LARGE SCALE GENOMIC DNA]</scope>
    <source>
        <strain evidence="2 3">37</strain>
    </source>
</reference>
<organism evidence="2 3">
    <name type="scientific">Psychromonas ingrahamii (strain DSM 17664 / CCUG 51855 / 37)</name>
    <dbReference type="NCBI Taxonomy" id="357804"/>
    <lineage>
        <taxon>Bacteria</taxon>
        <taxon>Pseudomonadati</taxon>
        <taxon>Pseudomonadota</taxon>
        <taxon>Gammaproteobacteria</taxon>
        <taxon>Alteromonadales</taxon>
        <taxon>Psychromonadaceae</taxon>
        <taxon>Psychromonas</taxon>
    </lineage>
</organism>
<dbReference type="HOGENOM" id="CLU_183627_0_0_6"/>